<keyword evidence="2" id="KW-1185">Reference proteome</keyword>
<evidence type="ECO:0000313" key="1">
    <source>
        <dbReference type="EnsemblMetazoa" id="tetur02g01060.1"/>
    </source>
</evidence>
<reference evidence="1" key="2">
    <citation type="submission" date="2015-06" db="UniProtKB">
        <authorList>
            <consortium name="EnsemblMetazoa"/>
        </authorList>
    </citation>
    <scope>IDENTIFICATION</scope>
</reference>
<proteinExistence type="predicted"/>
<accession>T1JUI4</accession>
<organism evidence="1 2">
    <name type="scientific">Tetranychus urticae</name>
    <name type="common">Two-spotted spider mite</name>
    <dbReference type="NCBI Taxonomy" id="32264"/>
    <lineage>
        <taxon>Eukaryota</taxon>
        <taxon>Metazoa</taxon>
        <taxon>Ecdysozoa</taxon>
        <taxon>Arthropoda</taxon>
        <taxon>Chelicerata</taxon>
        <taxon>Arachnida</taxon>
        <taxon>Acari</taxon>
        <taxon>Acariformes</taxon>
        <taxon>Trombidiformes</taxon>
        <taxon>Prostigmata</taxon>
        <taxon>Eleutherengona</taxon>
        <taxon>Raphignathae</taxon>
        <taxon>Tetranychoidea</taxon>
        <taxon>Tetranychidae</taxon>
        <taxon>Tetranychus</taxon>
    </lineage>
</organism>
<dbReference type="EMBL" id="CAEY01000779">
    <property type="status" value="NOT_ANNOTATED_CDS"/>
    <property type="molecule type" value="Genomic_DNA"/>
</dbReference>
<name>T1JUI4_TETUR</name>
<sequence length="51" mass="5754">MVCLAGSRRTVKLPKRLGSRFRGIGGRNSDLFGRSCPLMDAWRPLLCFNRS</sequence>
<protein>
    <submittedName>
        <fullName evidence="1">Uncharacterized protein</fullName>
    </submittedName>
</protein>
<dbReference type="EnsemblMetazoa" id="tetur02g01060.1">
    <property type="protein sequence ID" value="tetur02g01060.1"/>
    <property type="gene ID" value="tetur02g01060"/>
</dbReference>
<dbReference type="AlphaFoldDB" id="T1JUI4"/>
<dbReference type="Proteomes" id="UP000015104">
    <property type="component" value="Unassembled WGS sequence"/>
</dbReference>
<evidence type="ECO:0000313" key="2">
    <source>
        <dbReference type="Proteomes" id="UP000015104"/>
    </source>
</evidence>
<reference evidence="2" key="1">
    <citation type="submission" date="2011-08" db="EMBL/GenBank/DDBJ databases">
        <authorList>
            <person name="Rombauts S."/>
        </authorList>
    </citation>
    <scope>NUCLEOTIDE SEQUENCE</scope>
    <source>
        <strain evidence="2">London</strain>
    </source>
</reference>
<dbReference type="HOGENOM" id="CLU_3108993_0_0_1"/>